<gene>
    <name evidence="2" type="ORF">LOAG_15750</name>
</gene>
<organism evidence="2">
    <name type="scientific">Loa loa</name>
    <name type="common">Eye worm</name>
    <name type="synonym">Filaria loa</name>
    <dbReference type="NCBI Taxonomy" id="7209"/>
    <lineage>
        <taxon>Eukaryota</taxon>
        <taxon>Metazoa</taxon>
        <taxon>Ecdysozoa</taxon>
        <taxon>Nematoda</taxon>
        <taxon>Chromadorea</taxon>
        <taxon>Rhabditida</taxon>
        <taxon>Spirurina</taxon>
        <taxon>Spiruromorpha</taxon>
        <taxon>Filarioidea</taxon>
        <taxon>Onchocercidae</taxon>
        <taxon>Loa</taxon>
    </lineage>
</organism>
<protein>
    <submittedName>
        <fullName evidence="2">Uncharacterized protein</fullName>
    </submittedName>
</protein>
<dbReference type="EMBL" id="JH714670">
    <property type="protein sequence ID" value="EFO12783.1"/>
    <property type="molecule type" value="Genomic_DNA"/>
</dbReference>
<dbReference type="InParanoid" id="A0A1S0TF10"/>
<dbReference type="GeneID" id="9953244"/>
<dbReference type="RefSeq" id="XP_003151286.1">
    <property type="nucleotide sequence ID" value="XM_003151238.1"/>
</dbReference>
<feature type="compositionally biased region" description="Polar residues" evidence="1">
    <location>
        <begin position="93"/>
        <end position="107"/>
    </location>
</feature>
<feature type="region of interest" description="Disordered" evidence="1">
    <location>
        <begin position="82"/>
        <end position="107"/>
    </location>
</feature>
<evidence type="ECO:0000313" key="2">
    <source>
        <dbReference type="EMBL" id="EFO12783.1"/>
    </source>
</evidence>
<dbReference type="KEGG" id="loa:LOAG_15750"/>
<dbReference type="AlphaFoldDB" id="A0A1S0TF10"/>
<sequence>MSLLRHLIVSSCLFPETRGDISYLCLSDLAYCHARPIVNGNFQTDIYKRNKNKNRTTIYRYLRNAPTSIQILVEQMQPRGTNMDNQRRAAQAHTVNRTVDTPSRTNW</sequence>
<accession>A0A1S0TF10</accession>
<name>A0A1S0TF10_LOALO</name>
<dbReference type="CTD" id="9953244"/>
<reference evidence="2" key="1">
    <citation type="submission" date="2012-04" db="EMBL/GenBank/DDBJ databases">
        <title>The Genome Sequence of Loa loa.</title>
        <authorList>
            <consortium name="The Broad Institute Genome Sequencing Platform"/>
            <consortium name="Broad Institute Genome Sequencing Center for Infectious Disease"/>
            <person name="Nutman T.B."/>
            <person name="Fink D.L."/>
            <person name="Russ C."/>
            <person name="Young S."/>
            <person name="Zeng Q."/>
            <person name="Gargeya S."/>
            <person name="Alvarado L."/>
            <person name="Berlin A."/>
            <person name="Chapman S.B."/>
            <person name="Chen Z."/>
            <person name="Freedman E."/>
            <person name="Gellesch M."/>
            <person name="Goldberg J."/>
            <person name="Griggs A."/>
            <person name="Gujja S."/>
            <person name="Heilman E.R."/>
            <person name="Heiman D."/>
            <person name="Howarth C."/>
            <person name="Mehta T."/>
            <person name="Neiman D."/>
            <person name="Pearson M."/>
            <person name="Roberts A."/>
            <person name="Saif S."/>
            <person name="Shea T."/>
            <person name="Shenoy N."/>
            <person name="Sisk P."/>
            <person name="Stolte C."/>
            <person name="Sykes S."/>
            <person name="White J."/>
            <person name="Yandava C."/>
            <person name="Haas B."/>
            <person name="Henn M.R."/>
            <person name="Nusbaum C."/>
            <person name="Birren B."/>
        </authorList>
    </citation>
    <scope>NUCLEOTIDE SEQUENCE [LARGE SCALE GENOMIC DNA]</scope>
</reference>
<proteinExistence type="predicted"/>
<evidence type="ECO:0000256" key="1">
    <source>
        <dbReference type="SAM" id="MobiDB-lite"/>
    </source>
</evidence>